<dbReference type="eggNOG" id="COG0243">
    <property type="taxonomic scope" value="Bacteria"/>
</dbReference>
<dbReference type="GO" id="GO:0046872">
    <property type="term" value="F:metal ion binding"/>
    <property type="evidence" value="ECO:0007669"/>
    <property type="project" value="InterPro"/>
</dbReference>
<dbReference type="InterPro" id="IPR017517">
    <property type="entry name" value="Maleyloyr_isom"/>
</dbReference>
<dbReference type="Pfam" id="PF11716">
    <property type="entry name" value="MDMPI_N"/>
    <property type="match status" value="1"/>
</dbReference>
<name>E3JDN1_PSEI1</name>
<dbReference type="EMBL" id="CP002299">
    <property type="protein sequence ID" value="ADP84797.1"/>
    <property type="molecule type" value="Genomic_DNA"/>
</dbReference>
<dbReference type="InterPro" id="IPR034660">
    <property type="entry name" value="DinB/YfiT-like"/>
</dbReference>
<accession>E3JDN1</accession>
<dbReference type="InterPro" id="IPR017519">
    <property type="entry name" value="CHP03085"/>
</dbReference>
<evidence type="ECO:0000313" key="2">
    <source>
        <dbReference type="EMBL" id="ADP84797.1"/>
    </source>
</evidence>
<evidence type="ECO:0000313" key="3">
    <source>
        <dbReference type="Proteomes" id="UP000002484"/>
    </source>
</evidence>
<organism evidence="2 3">
    <name type="scientific">Pseudofrankia inefficax (strain DSM 45817 / CECT 9037 / DDB 130130 / EuI1c)</name>
    <name type="common">Frankia inefficax</name>
    <dbReference type="NCBI Taxonomy" id="298654"/>
    <lineage>
        <taxon>Bacteria</taxon>
        <taxon>Bacillati</taxon>
        <taxon>Actinomycetota</taxon>
        <taxon>Actinomycetes</taxon>
        <taxon>Frankiales</taxon>
        <taxon>Frankiaceae</taxon>
        <taxon>Pseudofrankia</taxon>
    </lineage>
</organism>
<sequence>MHVTARRTYSARMGSARDERALLADVIEAAGPDHPTLCEGWDTYDLVAHLVTRERVPKASPGLIIPRLHGITERAEKATRTARPFPELLTVFRSGPPAWQPSRIRAFDDATNLVEFFVHGEDVRRGGAPGAVPARELSPELREKLWASVRRMARLSYRRVPFGLVLERTDSLERTDGTASSVSSGPSRVVARKGEPAVTLRGPAAELLLYGFGRRAAAQIEVTGDPGLIATLEKTPLGL</sequence>
<dbReference type="SUPFAM" id="SSF109854">
    <property type="entry name" value="DinB/YfiT-like putative metalloenzymes"/>
    <property type="match status" value="1"/>
</dbReference>
<dbReference type="InterPro" id="IPR024344">
    <property type="entry name" value="MDMPI_metal-binding"/>
</dbReference>
<gene>
    <name evidence="2" type="ordered locus">FraEuI1c_6828</name>
</gene>
<evidence type="ECO:0000259" key="1">
    <source>
        <dbReference type="Pfam" id="PF11716"/>
    </source>
</evidence>
<dbReference type="NCBIfam" id="TIGR03083">
    <property type="entry name" value="maleylpyruvate isomerase family mycothiol-dependent enzyme"/>
    <property type="match status" value="1"/>
</dbReference>
<dbReference type="KEGG" id="fri:FraEuI1c_6828"/>
<dbReference type="HOGENOM" id="CLU_1287934_0_0_11"/>
<dbReference type="NCBIfam" id="TIGR03085">
    <property type="entry name" value="TIGR03085 family metal-binding protein"/>
    <property type="match status" value="1"/>
</dbReference>
<protein>
    <recommendedName>
        <fullName evidence="1">Mycothiol-dependent maleylpyruvate isomerase metal-binding domain-containing protein</fullName>
    </recommendedName>
</protein>
<dbReference type="STRING" id="298654.FraEuI1c_6828"/>
<dbReference type="AlphaFoldDB" id="E3JDN1"/>
<feature type="domain" description="Mycothiol-dependent maleylpyruvate isomerase metal-binding" evidence="1">
    <location>
        <begin position="16"/>
        <end position="56"/>
    </location>
</feature>
<proteinExistence type="predicted"/>
<reference evidence="2 3" key="1">
    <citation type="submission" date="2010-10" db="EMBL/GenBank/DDBJ databases">
        <title>Complete sequence of Frankia sp. EuI1c.</title>
        <authorList>
            <consortium name="US DOE Joint Genome Institute"/>
            <person name="Lucas S."/>
            <person name="Copeland A."/>
            <person name="Lapidus A."/>
            <person name="Cheng J.-F."/>
            <person name="Bruce D."/>
            <person name="Goodwin L."/>
            <person name="Pitluck S."/>
            <person name="Chertkov O."/>
            <person name="Detter J.C."/>
            <person name="Han C."/>
            <person name="Tapia R."/>
            <person name="Land M."/>
            <person name="Hauser L."/>
            <person name="Jeffries C."/>
            <person name="Kyrpides N."/>
            <person name="Ivanova N."/>
            <person name="Mikhailova N."/>
            <person name="Beauchemin N."/>
            <person name="Sen A."/>
            <person name="Sur S.A."/>
            <person name="Gtari M."/>
            <person name="Wall L."/>
            <person name="Tisa L."/>
            <person name="Woyke T."/>
        </authorList>
    </citation>
    <scope>NUCLEOTIDE SEQUENCE [LARGE SCALE GENOMIC DNA]</scope>
    <source>
        <strain evidence="3">DSM 45817 / CECT 9037 / EuI1c</strain>
    </source>
</reference>
<keyword evidence="3" id="KW-1185">Reference proteome</keyword>
<dbReference type="InParanoid" id="E3JDN1"/>
<dbReference type="Proteomes" id="UP000002484">
    <property type="component" value="Chromosome"/>
</dbReference>